<evidence type="ECO:0000313" key="2">
    <source>
        <dbReference type="EMBL" id="MFC5060968.1"/>
    </source>
</evidence>
<feature type="compositionally biased region" description="Gly residues" evidence="1">
    <location>
        <begin position="134"/>
        <end position="153"/>
    </location>
</feature>
<protein>
    <submittedName>
        <fullName evidence="2">VWA domain-containing protein</fullName>
    </submittedName>
</protein>
<dbReference type="Pfam" id="PF05762">
    <property type="entry name" value="VWA_CoxE"/>
    <property type="match status" value="1"/>
</dbReference>
<evidence type="ECO:0000256" key="1">
    <source>
        <dbReference type="SAM" id="MobiDB-lite"/>
    </source>
</evidence>
<name>A0ABV9YDX6_9PSEU</name>
<reference evidence="3" key="1">
    <citation type="journal article" date="2019" name="Int. J. Syst. Evol. Microbiol.">
        <title>The Global Catalogue of Microorganisms (GCM) 10K type strain sequencing project: providing services to taxonomists for standard genome sequencing and annotation.</title>
        <authorList>
            <consortium name="The Broad Institute Genomics Platform"/>
            <consortium name="The Broad Institute Genome Sequencing Center for Infectious Disease"/>
            <person name="Wu L."/>
            <person name="Ma J."/>
        </authorList>
    </citation>
    <scope>NUCLEOTIDE SEQUENCE [LARGE SCALE GENOMIC DNA]</scope>
    <source>
        <strain evidence="3">CGMCC 4.7093</strain>
    </source>
</reference>
<evidence type="ECO:0000313" key="3">
    <source>
        <dbReference type="Proteomes" id="UP001595947"/>
    </source>
</evidence>
<feature type="region of interest" description="Disordered" evidence="1">
    <location>
        <begin position="134"/>
        <end position="164"/>
    </location>
</feature>
<proteinExistence type="predicted"/>
<dbReference type="InterPro" id="IPR011195">
    <property type="entry name" value="UCP010256"/>
</dbReference>
<dbReference type="RefSeq" id="WP_378034325.1">
    <property type="nucleotide sequence ID" value="NZ_JBHSIV010000002.1"/>
</dbReference>
<organism evidence="2 3">
    <name type="scientific">Actinomycetospora atypica</name>
    <dbReference type="NCBI Taxonomy" id="1290095"/>
    <lineage>
        <taxon>Bacteria</taxon>
        <taxon>Bacillati</taxon>
        <taxon>Actinomycetota</taxon>
        <taxon>Actinomycetes</taxon>
        <taxon>Pseudonocardiales</taxon>
        <taxon>Pseudonocardiaceae</taxon>
        <taxon>Actinomycetospora</taxon>
    </lineage>
</organism>
<accession>A0ABV9YDX6</accession>
<keyword evidence="3" id="KW-1185">Reference proteome</keyword>
<gene>
    <name evidence="2" type="ORF">ACFPBZ_02025</name>
</gene>
<dbReference type="InterPro" id="IPR008912">
    <property type="entry name" value="Uncharacterised_CoxE"/>
</dbReference>
<dbReference type="PANTHER" id="PTHR39338">
    <property type="entry name" value="BLL5662 PROTEIN-RELATED"/>
    <property type="match status" value="1"/>
</dbReference>
<dbReference type="PIRSF" id="PIRSF010256">
    <property type="entry name" value="CoxE_vWa"/>
    <property type="match status" value="1"/>
</dbReference>
<sequence length="484" mass="52172">MTTPARGLPAHLVDFVQALRHHHVDVGPGETVDAAAVLAELDLLRRDQLREGLAAALLRRSGQRQTFDALFELWWPLGQGAALGEVALPYAEDGSVDVDALRDLLAQLLADGDTAALSELARAVVDGLGALGAGQGSGSGGQGSGGSGSGQDGRSGSPSGFSSYQALNKVRPETLLARVLAELRSRRGEQDSPFAEEVARRETRARIAEFRSMVQAETTRRGSEIRGREAAARTGVRRQAEQTDFLSASADTLADLRRRVAPLGRHLATRLAARRRRAHRGPIDMRRTLRRSMGTGGVPVNLVHRRPRPGRPELVLLCDVSGSVAGFSQFTMMLVQALREQFSRVRVFCFVDGCVEVSDLFVPGADLAGILTEVHTRPGIVAWSGHSDYGRAFGRFAEHWPEAVTERTSLLVLGDARTNHQDPNTRVLAGIVGKARHAHWLNPEPQRQWGTGDSAAPEYGRVLPMHECRTAAQLAGVVGGLLPV</sequence>
<comment type="caution">
    <text evidence="2">The sequence shown here is derived from an EMBL/GenBank/DDBJ whole genome shotgun (WGS) entry which is preliminary data.</text>
</comment>
<dbReference type="EMBL" id="JBHSIV010000002">
    <property type="protein sequence ID" value="MFC5060968.1"/>
    <property type="molecule type" value="Genomic_DNA"/>
</dbReference>
<dbReference type="Proteomes" id="UP001595947">
    <property type="component" value="Unassembled WGS sequence"/>
</dbReference>
<dbReference type="PANTHER" id="PTHR39338:SF5">
    <property type="entry name" value="BLR6139 PROTEIN"/>
    <property type="match status" value="1"/>
</dbReference>